<dbReference type="GO" id="GO:0000723">
    <property type="term" value="P:telomere maintenance"/>
    <property type="evidence" value="ECO:0007669"/>
    <property type="project" value="InterPro"/>
</dbReference>
<dbReference type="Pfam" id="PF05970">
    <property type="entry name" value="PIF1"/>
    <property type="match status" value="1"/>
</dbReference>
<keyword evidence="6" id="KW-0067">ATP-binding</keyword>
<dbReference type="PANTHER" id="PTHR47642:SF5">
    <property type="entry name" value="ATP-DEPENDENT DNA HELICASE"/>
    <property type="match status" value="1"/>
</dbReference>
<feature type="domain" description="DNA helicase Pif1-like DEAD-box helicase" evidence="8">
    <location>
        <begin position="115"/>
        <end position="162"/>
    </location>
</feature>
<name>G0U8Y7_TRYVY</name>
<comment type="cofactor">
    <cofactor evidence="1 6">
        <name>Mg(2+)</name>
        <dbReference type="ChEBI" id="CHEBI:18420"/>
    </cofactor>
</comment>
<accession>G0U8Y7</accession>
<feature type="region of interest" description="Disordered" evidence="7">
    <location>
        <begin position="18"/>
        <end position="44"/>
    </location>
</feature>
<sequence>MFSFTIGVLRRAARWSASPTTRPKAAHRPCNVRSRRTEQKSAVSTNNDIPVLSADTTPRPAGTYTLAEESLPSVRVPTEIPEDVHVSSVVETNATQIAERDTDLAPEKQKVLQLAMDGASLFISGDAGTGKSYLLKCIIEALELNGLRVAVTASTGLAALRIGVNGFGQVCAITMPLTPAYAFTVHKVQGLTFDSPILLDCEKFFPCDHLIYVAASRVRRFSQLRMINISCRMVSVDSNALQFSSAIPVVEDAVQNWVKWKKSKTKIEQRKASPGSSPTPELLTLYRATWRSRSP</sequence>
<keyword evidence="6" id="KW-0234">DNA repair</keyword>
<gene>
    <name evidence="9" type="ORF">TVY486_1115530</name>
</gene>
<dbReference type="InterPro" id="IPR027417">
    <property type="entry name" value="P-loop_NTPase"/>
</dbReference>
<evidence type="ECO:0000256" key="4">
    <source>
        <dbReference type="ARBA" id="ARBA00023172"/>
    </source>
</evidence>
<evidence type="ECO:0000256" key="5">
    <source>
        <dbReference type="ARBA" id="ARBA00048954"/>
    </source>
</evidence>
<dbReference type="EC" id="5.6.2.3" evidence="6"/>
<keyword evidence="6" id="KW-0547">Nucleotide-binding</keyword>
<dbReference type="InterPro" id="IPR010285">
    <property type="entry name" value="DNA_helicase_pif1-like_DEAD"/>
</dbReference>
<dbReference type="CDD" id="cd18809">
    <property type="entry name" value="SF1_C_RecD"/>
    <property type="match status" value="1"/>
</dbReference>
<dbReference type="EMBL" id="HE573027">
    <property type="protein sequence ID" value="CCC54069.1"/>
    <property type="molecule type" value="Genomic_DNA"/>
</dbReference>
<protein>
    <recommendedName>
        <fullName evidence="6">ATP-dependent DNA helicase</fullName>
        <ecNumber evidence="6">5.6.2.3</ecNumber>
    </recommendedName>
</protein>
<dbReference type="PANTHER" id="PTHR47642">
    <property type="entry name" value="ATP-DEPENDENT DNA HELICASE"/>
    <property type="match status" value="1"/>
</dbReference>
<evidence type="ECO:0000256" key="1">
    <source>
        <dbReference type="ARBA" id="ARBA00001946"/>
    </source>
</evidence>
<dbReference type="VEuPathDB" id="TriTrypDB:TvY486_1115530"/>
<evidence type="ECO:0000256" key="3">
    <source>
        <dbReference type="ARBA" id="ARBA00011245"/>
    </source>
</evidence>
<dbReference type="GO" id="GO:0005524">
    <property type="term" value="F:ATP binding"/>
    <property type="evidence" value="ECO:0007669"/>
    <property type="project" value="UniProtKB-KW"/>
</dbReference>
<dbReference type="AlphaFoldDB" id="G0U8Y7"/>
<comment type="catalytic activity">
    <reaction evidence="5 6">
        <text>ATP + H2O = ADP + phosphate + H(+)</text>
        <dbReference type="Rhea" id="RHEA:13065"/>
        <dbReference type="ChEBI" id="CHEBI:15377"/>
        <dbReference type="ChEBI" id="CHEBI:15378"/>
        <dbReference type="ChEBI" id="CHEBI:30616"/>
        <dbReference type="ChEBI" id="CHEBI:43474"/>
        <dbReference type="ChEBI" id="CHEBI:456216"/>
        <dbReference type="EC" id="5.6.2.3"/>
    </reaction>
</comment>
<dbReference type="GO" id="GO:0016887">
    <property type="term" value="F:ATP hydrolysis activity"/>
    <property type="evidence" value="ECO:0007669"/>
    <property type="project" value="RHEA"/>
</dbReference>
<dbReference type="GO" id="GO:0043139">
    <property type="term" value="F:5'-3' DNA helicase activity"/>
    <property type="evidence" value="ECO:0007669"/>
    <property type="project" value="UniProtKB-EC"/>
</dbReference>
<dbReference type="Gene3D" id="3.40.50.300">
    <property type="entry name" value="P-loop containing nucleotide triphosphate hydrolases"/>
    <property type="match status" value="1"/>
</dbReference>
<evidence type="ECO:0000256" key="2">
    <source>
        <dbReference type="ARBA" id="ARBA00009781"/>
    </source>
</evidence>
<dbReference type="GO" id="GO:0006310">
    <property type="term" value="P:DNA recombination"/>
    <property type="evidence" value="ECO:0007669"/>
    <property type="project" value="UniProtKB-KW"/>
</dbReference>
<comment type="subunit">
    <text evidence="3">Monomer.</text>
</comment>
<evidence type="ECO:0000259" key="8">
    <source>
        <dbReference type="Pfam" id="PF05970"/>
    </source>
</evidence>
<evidence type="ECO:0000313" key="9">
    <source>
        <dbReference type="EMBL" id="CCC54069.1"/>
    </source>
</evidence>
<dbReference type="GO" id="GO:0006281">
    <property type="term" value="P:DNA repair"/>
    <property type="evidence" value="ECO:0007669"/>
    <property type="project" value="UniProtKB-KW"/>
</dbReference>
<proteinExistence type="inferred from homology"/>
<keyword evidence="6" id="KW-0227">DNA damage</keyword>
<evidence type="ECO:0000256" key="7">
    <source>
        <dbReference type="SAM" id="MobiDB-lite"/>
    </source>
</evidence>
<evidence type="ECO:0000256" key="6">
    <source>
        <dbReference type="RuleBase" id="RU363044"/>
    </source>
</evidence>
<keyword evidence="6 9" id="KW-0347">Helicase</keyword>
<reference evidence="9" key="1">
    <citation type="journal article" date="2012" name="Proc. Natl. Acad. Sci. U.S.A.">
        <title>Antigenic diversity is generated by distinct evolutionary mechanisms in African trypanosome species.</title>
        <authorList>
            <person name="Jackson A.P."/>
            <person name="Berry A."/>
            <person name="Aslett M."/>
            <person name="Allison H.C."/>
            <person name="Burton P."/>
            <person name="Vavrova-Anderson J."/>
            <person name="Brown R."/>
            <person name="Browne H."/>
            <person name="Corton N."/>
            <person name="Hauser H."/>
            <person name="Gamble J."/>
            <person name="Gilderthorp R."/>
            <person name="Marcello L."/>
            <person name="McQuillan J."/>
            <person name="Otto T.D."/>
            <person name="Quail M.A."/>
            <person name="Sanders M.J."/>
            <person name="van Tonder A."/>
            <person name="Ginger M.L."/>
            <person name="Field M.C."/>
            <person name="Barry J.D."/>
            <person name="Hertz-Fowler C."/>
            <person name="Berriman M."/>
        </authorList>
    </citation>
    <scope>NUCLEOTIDE SEQUENCE</scope>
    <source>
        <strain evidence="9">Y486</strain>
    </source>
</reference>
<organism evidence="9">
    <name type="scientific">Trypanosoma vivax (strain Y486)</name>
    <dbReference type="NCBI Taxonomy" id="1055687"/>
    <lineage>
        <taxon>Eukaryota</taxon>
        <taxon>Discoba</taxon>
        <taxon>Euglenozoa</taxon>
        <taxon>Kinetoplastea</taxon>
        <taxon>Metakinetoplastina</taxon>
        <taxon>Trypanosomatida</taxon>
        <taxon>Trypanosomatidae</taxon>
        <taxon>Trypanosoma</taxon>
        <taxon>Duttonella</taxon>
    </lineage>
</organism>
<keyword evidence="4 6" id="KW-0233">DNA recombination</keyword>
<dbReference type="SUPFAM" id="SSF52540">
    <property type="entry name" value="P-loop containing nucleoside triphosphate hydrolases"/>
    <property type="match status" value="2"/>
</dbReference>
<keyword evidence="6" id="KW-0378">Hydrolase</keyword>
<dbReference type="InterPro" id="IPR051055">
    <property type="entry name" value="PIF1_helicase"/>
</dbReference>
<comment type="similarity">
    <text evidence="2">Belongs to the helicase family. PIF1 subfamily.</text>
</comment>